<dbReference type="GO" id="GO:0003700">
    <property type="term" value="F:DNA-binding transcription factor activity"/>
    <property type="evidence" value="ECO:0007669"/>
    <property type="project" value="InterPro"/>
</dbReference>
<reference evidence="4" key="1">
    <citation type="submission" date="2023-05" db="EMBL/GenBank/DDBJ databases">
        <authorList>
            <person name="Huff M."/>
        </authorList>
    </citation>
    <scope>NUCLEOTIDE SEQUENCE</scope>
</reference>
<dbReference type="Pfam" id="PF01486">
    <property type="entry name" value="K-box"/>
    <property type="match status" value="1"/>
</dbReference>
<proteinExistence type="predicted"/>
<feature type="compositionally biased region" description="Basic and acidic residues" evidence="2">
    <location>
        <begin position="16"/>
        <end position="27"/>
    </location>
</feature>
<sequence length="121" mass="13778">MQLVEDSNYSRLSTEVAEKSHQPRNMRGEELQELSIEELQKLEKSLETELSCVIEKKDEKIKKEINQLNQKGMQLMEENDRLRLQVDISKGQKNTAASDTVNIVEEEGQSSESVTNAGCHT</sequence>
<protein>
    <recommendedName>
        <fullName evidence="3">K-box domain-containing protein</fullName>
    </recommendedName>
</protein>
<dbReference type="InterPro" id="IPR002487">
    <property type="entry name" value="TF_Kbox"/>
</dbReference>
<keyword evidence="1" id="KW-0175">Coiled coil</keyword>
<name>A0AAD2E4X3_9LAMI</name>
<organism evidence="4 5">
    <name type="scientific">Fraxinus pennsylvanica</name>
    <dbReference type="NCBI Taxonomy" id="56036"/>
    <lineage>
        <taxon>Eukaryota</taxon>
        <taxon>Viridiplantae</taxon>
        <taxon>Streptophyta</taxon>
        <taxon>Embryophyta</taxon>
        <taxon>Tracheophyta</taxon>
        <taxon>Spermatophyta</taxon>
        <taxon>Magnoliopsida</taxon>
        <taxon>eudicotyledons</taxon>
        <taxon>Gunneridae</taxon>
        <taxon>Pentapetalae</taxon>
        <taxon>asterids</taxon>
        <taxon>lamiids</taxon>
        <taxon>Lamiales</taxon>
        <taxon>Oleaceae</taxon>
        <taxon>Oleeae</taxon>
        <taxon>Fraxinus</taxon>
    </lineage>
</organism>
<evidence type="ECO:0000313" key="5">
    <source>
        <dbReference type="Proteomes" id="UP000834106"/>
    </source>
</evidence>
<evidence type="ECO:0000256" key="1">
    <source>
        <dbReference type="SAM" id="Coils"/>
    </source>
</evidence>
<dbReference type="GO" id="GO:0005634">
    <property type="term" value="C:nucleus"/>
    <property type="evidence" value="ECO:0007669"/>
    <property type="project" value="InterPro"/>
</dbReference>
<evidence type="ECO:0000313" key="4">
    <source>
        <dbReference type="EMBL" id="CAI9778872.1"/>
    </source>
</evidence>
<evidence type="ECO:0000256" key="2">
    <source>
        <dbReference type="SAM" id="MobiDB-lite"/>
    </source>
</evidence>
<keyword evidence="5" id="KW-1185">Reference proteome</keyword>
<accession>A0AAD2E4X3</accession>
<gene>
    <name evidence="4" type="ORF">FPE_LOCUS26302</name>
</gene>
<feature type="region of interest" description="Disordered" evidence="2">
    <location>
        <begin position="1"/>
        <end position="27"/>
    </location>
</feature>
<dbReference type="EMBL" id="OU503051">
    <property type="protein sequence ID" value="CAI9778872.1"/>
    <property type="molecule type" value="Genomic_DNA"/>
</dbReference>
<feature type="domain" description="K-box" evidence="3">
    <location>
        <begin position="2"/>
        <end position="92"/>
    </location>
</feature>
<feature type="compositionally biased region" description="Polar residues" evidence="2">
    <location>
        <begin position="1"/>
        <end position="13"/>
    </location>
</feature>
<evidence type="ECO:0000259" key="3">
    <source>
        <dbReference type="PROSITE" id="PS51297"/>
    </source>
</evidence>
<feature type="coiled-coil region" evidence="1">
    <location>
        <begin position="36"/>
        <end position="85"/>
    </location>
</feature>
<dbReference type="PROSITE" id="PS51297">
    <property type="entry name" value="K_BOX"/>
    <property type="match status" value="1"/>
</dbReference>
<dbReference type="AlphaFoldDB" id="A0AAD2E4X3"/>
<dbReference type="Proteomes" id="UP000834106">
    <property type="component" value="Chromosome 16"/>
</dbReference>